<dbReference type="RefSeq" id="WP_245842643.1">
    <property type="nucleotide sequence ID" value="NZ_FZOS01000004.1"/>
</dbReference>
<protein>
    <submittedName>
        <fullName evidence="8">Methyl-accepting chemotaxis protein</fullName>
    </submittedName>
</protein>
<dbReference type="GO" id="GO:0007165">
    <property type="term" value="P:signal transduction"/>
    <property type="evidence" value="ECO:0007669"/>
    <property type="project" value="UniProtKB-KW"/>
</dbReference>
<dbReference type="InterPro" id="IPR051310">
    <property type="entry name" value="MCP_chemotaxis"/>
</dbReference>
<dbReference type="InterPro" id="IPR004089">
    <property type="entry name" value="MCPsignal_dom"/>
</dbReference>
<evidence type="ECO:0000256" key="2">
    <source>
        <dbReference type="ARBA" id="ARBA00022500"/>
    </source>
</evidence>
<keyword evidence="9" id="KW-1185">Reference proteome</keyword>
<proteinExistence type="inferred from homology"/>
<keyword evidence="4" id="KW-0807">Transducer</keyword>
<dbReference type="Gene3D" id="1.10.8.500">
    <property type="entry name" value="HAMP domain in histidine kinase"/>
    <property type="match status" value="1"/>
</dbReference>
<dbReference type="Pfam" id="PF00015">
    <property type="entry name" value="MCPsignal"/>
    <property type="match status" value="1"/>
</dbReference>
<keyword evidence="5" id="KW-1133">Transmembrane helix</keyword>
<dbReference type="PROSITE" id="PS50111">
    <property type="entry name" value="CHEMOTAXIS_TRANSDUC_2"/>
    <property type="match status" value="1"/>
</dbReference>
<dbReference type="CDD" id="cd11386">
    <property type="entry name" value="MCP_signal"/>
    <property type="match status" value="1"/>
</dbReference>
<dbReference type="GO" id="GO:0016020">
    <property type="term" value="C:membrane"/>
    <property type="evidence" value="ECO:0007669"/>
    <property type="project" value="UniProtKB-SubCell"/>
</dbReference>
<evidence type="ECO:0000256" key="5">
    <source>
        <dbReference type="SAM" id="Phobius"/>
    </source>
</evidence>
<comment type="similarity">
    <text evidence="3">Belongs to the methyl-accepting chemotaxis (MCP) protein family.</text>
</comment>
<dbReference type="GO" id="GO:0004888">
    <property type="term" value="F:transmembrane signaling receptor activity"/>
    <property type="evidence" value="ECO:0007669"/>
    <property type="project" value="InterPro"/>
</dbReference>
<gene>
    <name evidence="8" type="ORF">SAMN06295912_10416</name>
</gene>
<dbReference type="InterPro" id="IPR004090">
    <property type="entry name" value="Chemotax_Me-accpt_rcpt"/>
</dbReference>
<name>A0A239DCF9_9SPHN</name>
<dbReference type="SMART" id="SM00304">
    <property type="entry name" value="HAMP"/>
    <property type="match status" value="2"/>
</dbReference>
<keyword evidence="5" id="KW-0812">Transmembrane</keyword>
<dbReference type="SMART" id="SM00283">
    <property type="entry name" value="MA"/>
    <property type="match status" value="1"/>
</dbReference>
<sequence>MLEVAGREQLTIGERLNQQRRMFLVLGGVVLGLTAAGAAADLYTIKRGNAVSNSTLGVALLEKDFASLERDIYRAATIPTKQSIAEVNSNAGDFADAVAAMRGNVAARDQNVLDRIDTSTDAYVALSLKMADPAQRTPEGLAEMSRLGGEIDDAIESLRNPFVEAMAANESTQFWTKMGMALAMIAALAALSWRLMALLKRTRTAIADDLASASNALKDIAEGRLDITIGGAGRSDEIGDLARAAVELRNVSRAKRDADRGMTEMVDTVGFGLRRMAEGELDVRIDTLPEGYETLRHDFNAAAEQLRDAISGVLQSADSIHTGAGEISQASDDLSRRTEQQAASLEETAAAMDQITSAVRETAKGAAHANRTVAEAHDDAEQGGRIVREAVVAMGEIERSAQEIAQIIGVIDGIAFQTNLLALNAGVEAARAGDAGKGFAVVANEVRALAQRSADAAKDIKGLIGASSKQVESGVQLVGQTGEALDRIVAKVAEIATLATQISASAEAQAASMQQVNTAVADMDKMTQQNAAMVEESTAAARSLASEADQLAALVQRFKVGAVAVATRPKPKAKRRGVPMMQGNLAIAAAHDDDWTEF</sequence>
<feature type="domain" description="HAMP" evidence="7">
    <location>
        <begin position="204"/>
        <end position="257"/>
    </location>
</feature>
<feature type="domain" description="HAMP" evidence="7">
    <location>
        <begin position="272"/>
        <end position="311"/>
    </location>
</feature>
<accession>A0A239DCF9</accession>
<feature type="domain" description="Methyl-accepting transducer" evidence="6">
    <location>
        <begin position="316"/>
        <end position="545"/>
    </location>
</feature>
<evidence type="ECO:0000256" key="1">
    <source>
        <dbReference type="ARBA" id="ARBA00004370"/>
    </source>
</evidence>
<dbReference type="PRINTS" id="PR00260">
    <property type="entry name" value="CHEMTRNSDUCR"/>
</dbReference>
<dbReference type="AlphaFoldDB" id="A0A239DCF9"/>
<reference evidence="9" key="1">
    <citation type="submission" date="2017-06" db="EMBL/GenBank/DDBJ databases">
        <authorList>
            <person name="Varghese N."/>
            <person name="Submissions S."/>
        </authorList>
    </citation>
    <scope>NUCLEOTIDE SEQUENCE [LARGE SCALE GENOMIC DNA]</scope>
    <source>
        <strain evidence="9">LNB2</strain>
    </source>
</reference>
<dbReference type="PANTHER" id="PTHR43531:SF11">
    <property type="entry name" value="METHYL-ACCEPTING CHEMOTAXIS PROTEIN 3"/>
    <property type="match status" value="1"/>
</dbReference>
<dbReference type="FunFam" id="1.10.287.950:FF:000001">
    <property type="entry name" value="Methyl-accepting chemotaxis sensory transducer"/>
    <property type="match status" value="1"/>
</dbReference>
<dbReference type="Proteomes" id="UP000198281">
    <property type="component" value="Unassembled WGS sequence"/>
</dbReference>
<feature type="transmembrane region" description="Helical" evidence="5">
    <location>
        <begin position="23"/>
        <end position="45"/>
    </location>
</feature>
<evidence type="ECO:0000256" key="4">
    <source>
        <dbReference type="PROSITE-ProRule" id="PRU00284"/>
    </source>
</evidence>
<dbReference type="Gene3D" id="1.10.287.950">
    <property type="entry name" value="Methyl-accepting chemotaxis protein"/>
    <property type="match status" value="1"/>
</dbReference>
<dbReference type="InterPro" id="IPR003660">
    <property type="entry name" value="HAMP_dom"/>
</dbReference>
<evidence type="ECO:0000259" key="7">
    <source>
        <dbReference type="PROSITE" id="PS50885"/>
    </source>
</evidence>
<evidence type="ECO:0000313" key="8">
    <source>
        <dbReference type="EMBL" id="SNS29554.1"/>
    </source>
</evidence>
<comment type="subcellular location">
    <subcellularLocation>
        <location evidence="1">Membrane</location>
    </subcellularLocation>
</comment>
<evidence type="ECO:0000313" key="9">
    <source>
        <dbReference type="Proteomes" id="UP000198281"/>
    </source>
</evidence>
<evidence type="ECO:0000256" key="3">
    <source>
        <dbReference type="ARBA" id="ARBA00029447"/>
    </source>
</evidence>
<dbReference type="SUPFAM" id="SSF58104">
    <property type="entry name" value="Methyl-accepting chemotaxis protein (MCP) signaling domain"/>
    <property type="match status" value="1"/>
</dbReference>
<keyword evidence="2" id="KW-0145">Chemotaxis</keyword>
<dbReference type="EMBL" id="FZOS01000004">
    <property type="protein sequence ID" value="SNS29554.1"/>
    <property type="molecule type" value="Genomic_DNA"/>
</dbReference>
<keyword evidence="5" id="KW-0472">Membrane</keyword>
<dbReference type="PROSITE" id="PS50885">
    <property type="entry name" value="HAMP"/>
    <property type="match status" value="2"/>
</dbReference>
<organism evidence="8 9">
    <name type="scientific">Edaphosphingomonas laterariae</name>
    <dbReference type="NCBI Taxonomy" id="861865"/>
    <lineage>
        <taxon>Bacteria</taxon>
        <taxon>Pseudomonadati</taxon>
        <taxon>Pseudomonadota</taxon>
        <taxon>Alphaproteobacteria</taxon>
        <taxon>Sphingomonadales</taxon>
        <taxon>Rhizorhabdaceae</taxon>
        <taxon>Edaphosphingomonas</taxon>
    </lineage>
</organism>
<evidence type="ECO:0000259" key="6">
    <source>
        <dbReference type="PROSITE" id="PS50111"/>
    </source>
</evidence>
<dbReference type="GO" id="GO:0006935">
    <property type="term" value="P:chemotaxis"/>
    <property type="evidence" value="ECO:0007669"/>
    <property type="project" value="UniProtKB-KW"/>
</dbReference>
<dbReference type="PANTHER" id="PTHR43531">
    <property type="entry name" value="PROTEIN ICFG"/>
    <property type="match status" value="1"/>
</dbReference>